<reference evidence="4 5" key="2">
    <citation type="submission" date="2019-09" db="EMBL/GenBank/DDBJ databases">
        <authorList>
            <person name="Jin C."/>
        </authorList>
    </citation>
    <scope>NUCLEOTIDE SEQUENCE [LARGE SCALE GENOMIC DNA]</scope>
    <source>
        <strain evidence="4 5">AN110305</strain>
    </source>
</reference>
<dbReference type="GO" id="GO:0005737">
    <property type="term" value="C:cytoplasm"/>
    <property type="evidence" value="ECO:0007669"/>
    <property type="project" value="TreeGrafter"/>
</dbReference>
<dbReference type="GO" id="GO:0031177">
    <property type="term" value="F:phosphopantetheine binding"/>
    <property type="evidence" value="ECO:0007669"/>
    <property type="project" value="TreeGrafter"/>
</dbReference>
<name>A0A5B2WZI6_9PSEU</name>
<dbReference type="OrthoDB" id="3243414at2"/>
<dbReference type="InterPro" id="IPR020845">
    <property type="entry name" value="AMP-binding_CS"/>
</dbReference>
<dbReference type="GO" id="GO:0044550">
    <property type="term" value="P:secondary metabolite biosynthetic process"/>
    <property type="evidence" value="ECO:0007669"/>
    <property type="project" value="TreeGrafter"/>
</dbReference>
<sequence>MTGSDHPGATLFTRFRESATRHPDAVALEVGDDVLTYRELLDLVERLAEVLVARVGGRPPAVGLLAARGLSTYAGYLAALRLGATVVPLNPVYPAARNRLMCAATSVAAIVVDEPDAAAEIVDTTAIVPVAPPRPADLPPPHREPYAGRADDVAYVLFTSGSTGVPKGVPIRHRNLDAYLDYCVDRYEVGPGCRLSQTFDLTFDPSVFDMFVAWSAGATLVVPQAEELLTPVRFVTGRGITHWFSVPSIVSIARRLRAVRPGVMPGLRWSLFAGEQLTFDQARAWAAAAPGSTVENLYGPTELTITCTGYRLPTDEASWPSTSNGTVPIGQVYPHLDGLVHAEDGGQGEAGELCVRGAQRFHGYLDEAANAGRFLAADGAPATGPGVPAADHWYRTGDRVRVEDGVLVHLGRLDHQLKISGYRVELGEIEAVLREHDGVHDAVVLALTGDNGEIVLRACYTGSPGLDDELAAIATRRLPAYMLPWSYRRLDALPVNTNGKVDRRRLAEELSDLPPTPGGAAIREHLDTR</sequence>
<proteinExistence type="predicted"/>
<dbReference type="PANTHER" id="PTHR45527">
    <property type="entry name" value="NONRIBOSOMAL PEPTIDE SYNTHETASE"/>
    <property type="match status" value="1"/>
</dbReference>
<evidence type="ECO:0000256" key="1">
    <source>
        <dbReference type="SAM" id="MobiDB-lite"/>
    </source>
</evidence>
<evidence type="ECO:0000259" key="2">
    <source>
        <dbReference type="Pfam" id="PF00501"/>
    </source>
</evidence>
<comment type="caution">
    <text evidence="4">The sequence shown here is derived from an EMBL/GenBank/DDBJ whole genome shotgun (WGS) entry which is preliminary data.</text>
</comment>
<reference evidence="4 5" key="1">
    <citation type="submission" date="2019-09" db="EMBL/GenBank/DDBJ databases">
        <title>Goodfellowia gen. nov., a new genus of the Pseudonocardineae related to Actinoalloteichus, containing Goodfellowia coeruleoviolacea gen. nov., comb. nov. gen. nov., comb. nov.</title>
        <authorList>
            <person name="Labeda D."/>
        </authorList>
    </citation>
    <scope>NUCLEOTIDE SEQUENCE [LARGE SCALE GENOMIC DNA]</scope>
    <source>
        <strain evidence="4 5">AN110305</strain>
    </source>
</reference>
<feature type="region of interest" description="Disordered" evidence="1">
    <location>
        <begin position="509"/>
        <end position="529"/>
    </location>
</feature>
<dbReference type="Gene3D" id="3.30.300.30">
    <property type="match status" value="1"/>
</dbReference>
<evidence type="ECO:0000313" key="5">
    <source>
        <dbReference type="Proteomes" id="UP000323454"/>
    </source>
</evidence>
<dbReference type="EMBL" id="VUOB01000057">
    <property type="protein sequence ID" value="KAA2255357.1"/>
    <property type="molecule type" value="Genomic_DNA"/>
</dbReference>
<gene>
    <name evidence="4" type="ORF">F0L68_28540</name>
</gene>
<dbReference type="Pfam" id="PF00501">
    <property type="entry name" value="AMP-binding"/>
    <property type="match status" value="1"/>
</dbReference>
<dbReference type="Proteomes" id="UP000323454">
    <property type="component" value="Unassembled WGS sequence"/>
</dbReference>
<dbReference type="SUPFAM" id="SSF56801">
    <property type="entry name" value="Acetyl-CoA synthetase-like"/>
    <property type="match status" value="1"/>
</dbReference>
<dbReference type="GO" id="GO:0043041">
    <property type="term" value="P:amino acid activation for nonribosomal peptide biosynthetic process"/>
    <property type="evidence" value="ECO:0007669"/>
    <property type="project" value="TreeGrafter"/>
</dbReference>
<organism evidence="4 5">
    <name type="scientific">Solihabitans fulvus</name>
    <dbReference type="NCBI Taxonomy" id="1892852"/>
    <lineage>
        <taxon>Bacteria</taxon>
        <taxon>Bacillati</taxon>
        <taxon>Actinomycetota</taxon>
        <taxon>Actinomycetes</taxon>
        <taxon>Pseudonocardiales</taxon>
        <taxon>Pseudonocardiaceae</taxon>
        <taxon>Solihabitans</taxon>
    </lineage>
</organism>
<keyword evidence="4" id="KW-0436">Ligase</keyword>
<dbReference type="InterPro" id="IPR025110">
    <property type="entry name" value="AMP-bd_C"/>
</dbReference>
<evidence type="ECO:0000313" key="4">
    <source>
        <dbReference type="EMBL" id="KAA2255357.1"/>
    </source>
</evidence>
<dbReference type="PANTHER" id="PTHR45527:SF1">
    <property type="entry name" value="FATTY ACID SYNTHASE"/>
    <property type="match status" value="1"/>
</dbReference>
<dbReference type="InterPro" id="IPR000873">
    <property type="entry name" value="AMP-dep_synth/lig_dom"/>
</dbReference>
<dbReference type="PROSITE" id="PS00455">
    <property type="entry name" value="AMP_BINDING"/>
    <property type="match status" value="1"/>
</dbReference>
<evidence type="ECO:0000259" key="3">
    <source>
        <dbReference type="Pfam" id="PF13193"/>
    </source>
</evidence>
<accession>A0A5B2WZI6</accession>
<dbReference type="NCBIfam" id="TIGR01733">
    <property type="entry name" value="AA-adenyl-dom"/>
    <property type="match status" value="1"/>
</dbReference>
<feature type="domain" description="AMP-dependent synthetase/ligase" evidence="2">
    <location>
        <begin position="15"/>
        <end position="365"/>
    </location>
</feature>
<dbReference type="RefSeq" id="WP_149852928.1">
    <property type="nucleotide sequence ID" value="NZ_VUOB01000057.1"/>
</dbReference>
<dbReference type="Pfam" id="PF13193">
    <property type="entry name" value="AMP-binding_C"/>
    <property type="match status" value="1"/>
</dbReference>
<dbReference type="GO" id="GO:0016874">
    <property type="term" value="F:ligase activity"/>
    <property type="evidence" value="ECO:0007669"/>
    <property type="project" value="UniProtKB-KW"/>
</dbReference>
<dbReference type="Gene3D" id="3.40.50.12780">
    <property type="entry name" value="N-terminal domain of ligase-like"/>
    <property type="match status" value="1"/>
</dbReference>
<dbReference type="InterPro" id="IPR045851">
    <property type="entry name" value="AMP-bd_C_sf"/>
</dbReference>
<protein>
    <submittedName>
        <fullName evidence="4">D-alanine--poly(Phosphoribitol) ligase</fullName>
    </submittedName>
</protein>
<dbReference type="InterPro" id="IPR042099">
    <property type="entry name" value="ANL_N_sf"/>
</dbReference>
<keyword evidence="5" id="KW-1185">Reference proteome</keyword>
<dbReference type="InterPro" id="IPR010071">
    <property type="entry name" value="AA_adenyl_dom"/>
</dbReference>
<feature type="domain" description="AMP-binding enzyme C-terminal" evidence="3">
    <location>
        <begin position="428"/>
        <end position="500"/>
    </location>
</feature>
<dbReference type="AlphaFoldDB" id="A0A5B2WZI6"/>